<organism evidence="2 3">
    <name type="scientific">Trichomonas vaginalis (strain ATCC PRA-98 / G3)</name>
    <dbReference type="NCBI Taxonomy" id="412133"/>
    <lineage>
        <taxon>Eukaryota</taxon>
        <taxon>Metamonada</taxon>
        <taxon>Parabasalia</taxon>
        <taxon>Trichomonadida</taxon>
        <taxon>Trichomonadidae</taxon>
        <taxon>Trichomonas</taxon>
    </lineage>
</organism>
<evidence type="ECO:0000313" key="3">
    <source>
        <dbReference type="Proteomes" id="UP000001542"/>
    </source>
</evidence>
<reference evidence="2" key="2">
    <citation type="journal article" date="2007" name="Science">
        <title>Draft genome sequence of the sexually transmitted pathogen Trichomonas vaginalis.</title>
        <authorList>
            <person name="Carlton J.M."/>
            <person name="Hirt R.P."/>
            <person name="Silva J.C."/>
            <person name="Delcher A.L."/>
            <person name="Schatz M."/>
            <person name="Zhao Q."/>
            <person name="Wortman J.R."/>
            <person name="Bidwell S.L."/>
            <person name="Alsmark U.C.M."/>
            <person name="Besteiro S."/>
            <person name="Sicheritz-Ponten T."/>
            <person name="Noel C.J."/>
            <person name="Dacks J.B."/>
            <person name="Foster P.G."/>
            <person name="Simillion C."/>
            <person name="Van de Peer Y."/>
            <person name="Miranda-Saavedra D."/>
            <person name="Barton G.J."/>
            <person name="Westrop G.D."/>
            <person name="Mueller S."/>
            <person name="Dessi D."/>
            <person name="Fiori P.L."/>
            <person name="Ren Q."/>
            <person name="Paulsen I."/>
            <person name="Zhang H."/>
            <person name="Bastida-Corcuera F.D."/>
            <person name="Simoes-Barbosa A."/>
            <person name="Brown M.T."/>
            <person name="Hayes R.D."/>
            <person name="Mukherjee M."/>
            <person name="Okumura C.Y."/>
            <person name="Schneider R."/>
            <person name="Smith A.J."/>
            <person name="Vanacova S."/>
            <person name="Villalvazo M."/>
            <person name="Haas B.J."/>
            <person name="Pertea M."/>
            <person name="Feldblyum T.V."/>
            <person name="Utterback T.R."/>
            <person name="Shu C.L."/>
            <person name="Osoegawa K."/>
            <person name="de Jong P.J."/>
            <person name="Hrdy I."/>
            <person name="Horvathova L."/>
            <person name="Zubacova Z."/>
            <person name="Dolezal P."/>
            <person name="Malik S.B."/>
            <person name="Logsdon J.M. Jr."/>
            <person name="Henze K."/>
            <person name="Gupta A."/>
            <person name="Wang C.C."/>
            <person name="Dunne R.L."/>
            <person name="Upcroft J.A."/>
            <person name="Upcroft P."/>
            <person name="White O."/>
            <person name="Salzberg S.L."/>
            <person name="Tang P."/>
            <person name="Chiu C.-H."/>
            <person name="Lee Y.-S."/>
            <person name="Embley T.M."/>
            <person name="Coombs G.H."/>
            <person name="Mottram J.C."/>
            <person name="Tachezy J."/>
            <person name="Fraser-Liggett C.M."/>
            <person name="Johnson P.J."/>
        </authorList>
    </citation>
    <scope>NUCLEOTIDE SEQUENCE [LARGE SCALE GENOMIC DNA]</scope>
    <source>
        <strain evidence="2">G3</strain>
    </source>
</reference>
<sequence length="437" mass="50564">MDEEYKDHFNGIQEDNKNVGGNEDDNNISCVYLISLMEKCRNNMNIEDWEEMYEFLNTQDRLDFTDDASELLCEVVSPILQTEYTRFLEISILSLKDMVNSLRHPRKVLAQYNIISQIVNLLNPDFPYIFQPILNIIEQYIDDENPPSDIEIEQLCATFQSFLQISFGDDPNMKNFSSSLFDLLYKFLKHYQFSQNEANEAYSFFALTIRTMKENDFNLASKIKAFSMFLSKETGYYTNFCTDGTSDKIFNLIFSNDIRCVKYSMKCMLPLFSSEEIVDKYIGLGLLEKVFEILQVPTITSLVCYDVIAKSARASQKAAEIVINSKFLSRPQLYSTSNYKEKVKIIDIISSLVSRGYYLTTENELKYIPRFIDGCMDDDNPNVLTALINIVKELSSHNQNFSVDISEELMRILDEDFPDELQELANQVGDQLYGESK</sequence>
<name>A2E4S9_TRIV3</name>
<reference evidence="2" key="1">
    <citation type="submission" date="2006-10" db="EMBL/GenBank/DDBJ databases">
        <authorList>
            <person name="Amadeo P."/>
            <person name="Zhao Q."/>
            <person name="Wortman J."/>
            <person name="Fraser-Liggett C."/>
            <person name="Carlton J."/>
        </authorList>
    </citation>
    <scope>NUCLEOTIDE SEQUENCE</scope>
    <source>
        <strain evidence="2">G3</strain>
    </source>
</reference>
<accession>A2E4S9</accession>
<dbReference type="VEuPathDB" id="TrichDB:TVAG_246230"/>
<proteinExistence type="predicted"/>
<dbReference type="SMR" id="A2E4S9"/>
<dbReference type="EMBL" id="DS113303">
    <property type="protein sequence ID" value="EAY12389.1"/>
    <property type="molecule type" value="Genomic_DNA"/>
</dbReference>
<evidence type="ECO:0000256" key="1">
    <source>
        <dbReference type="SAM" id="MobiDB-lite"/>
    </source>
</evidence>
<protein>
    <submittedName>
        <fullName evidence="2">Uncharacterized protein</fullName>
    </submittedName>
</protein>
<gene>
    <name evidence="2" type="ORF">TVAG_246230</name>
</gene>
<dbReference type="InParanoid" id="A2E4S9"/>
<dbReference type="InterPro" id="IPR016024">
    <property type="entry name" value="ARM-type_fold"/>
</dbReference>
<dbReference type="VEuPathDB" id="TrichDB:TVAGG3_0862910"/>
<dbReference type="KEGG" id="tva:4770353"/>
<dbReference type="Proteomes" id="UP000001542">
    <property type="component" value="Unassembled WGS sequence"/>
</dbReference>
<dbReference type="AlphaFoldDB" id="A2E4S9"/>
<dbReference type="RefSeq" id="XP_001324612.1">
    <property type="nucleotide sequence ID" value="XM_001324577.1"/>
</dbReference>
<feature type="compositionally biased region" description="Basic and acidic residues" evidence="1">
    <location>
        <begin position="1"/>
        <end position="17"/>
    </location>
</feature>
<dbReference type="SUPFAM" id="SSF48371">
    <property type="entry name" value="ARM repeat"/>
    <property type="match status" value="1"/>
</dbReference>
<keyword evidence="3" id="KW-1185">Reference proteome</keyword>
<feature type="region of interest" description="Disordered" evidence="1">
    <location>
        <begin position="1"/>
        <end position="20"/>
    </location>
</feature>
<evidence type="ECO:0000313" key="2">
    <source>
        <dbReference type="EMBL" id="EAY12389.1"/>
    </source>
</evidence>